<dbReference type="EMBL" id="LNQE01001818">
    <property type="protein sequence ID" value="KUG05376.1"/>
    <property type="molecule type" value="Genomic_DNA"/>
</dbReference>
<sequence>MKKKLIVLLIFMLLALLIIPESLALFQGEIPISGQIQMAPEPEEEPAFDDGDGPLLKQFSGDPGEPQGNFEPEPDNDLGLELE</sequence>
<name>A0A0W8E9T4_9ZZZZ</name>
<accession>A0A0W8E9T4</accession>
<gene>
    <name evidence="2" type="ORF">ASZ90_017208</name>
</gene>
<feature type="region of interest" description="Disordered" evidence="1">
    <location>
        <begin position="36"/>
        <end position="83"/>
    </location>
</feature>
<proteinExistence type="predicted"/>
<organism evidence="2">
    <name type="scientific">hydrocarbon metagenome</name>
    <dbReference type="NCBI Taxonomy" id="938273"/>
    <lineage>
        <taxon>unclassified sequences</taxon>
        <taxon>metagenomes</taxon>
        <taxon>ecological metagenomes</taxon>
    </lineage>
</organism>
<feature type="compositionally biased region" description="Acidic residues" evidence="1">
    <location>
        <begin position="41"/>
        <end position="52"/>
    </location>
</feature>
<evidence type="ECO:0000313" key="2">
    <source>
        <dbReference type="EMBL" id="KUG05376.1"/>
    </source>
</evidence>
<protein>
    <submittedName>
        <fullName evidence="2">Uncharacterized protein</fullName>
    </submittedName>
</protein>
<feature type="compositionally biased region" description="Acidic residues" evidence="1">
    <location>
        <begin position="72"/>
        <end position="83"/>
    </location>
</feature>
<reference evidence="2" key="1">
    <citation type="journal article" date="2015" name="Proc. Natl. Acad. Sci. U.S.A.">
        <title>Networks of energetic and metabolic interactions define dynamics in microbial communities.</title>
        <authorList>
            <person name="Embree M."/>
            <person name="Liu J.K."/>
            <person name="Al-Bassam M.M."/>
            <person name="Zengler K."/>
        </authorList>
    </citation>
    <scope>NUCLEOTIDE SEQUENCE</scope>
</reference>
<dbReference type="AlphaFoldDB" id="A0A0W8E9T4"/>
<evidence type="ECO:0000256" key="1">
    <source>
        <dbReference type="SAM" id="MobiDB-lite"/>
    </source>
</evidence>
<comment type="caution">
    <text evidence="2">The sequence shown here is derived from an EMBL/GenBank/DDBJ whole genome shotgun (WGS) entry which is preliminary data.</text>
</comment>